<protein>
    <submittedName>
        <fullName evidence="2">Tigger transposable element-derived protein 6</fullName>
    </submittedName>
</protein>
<dbReference type="GO" id="GO:0003677">
    <property type="term" value="F:DNA binding"/>
    <property type="evidence" value="ECO:0007669"/>
    <property type="project" value="TreeGrafter"/>
</dbReference>
<dbReference type="PANTHER" id="PTHR19303">
    <property type="entry name" value="TRANSPOSON"/>
    <property type="match status" value="1"/>
</dbReference>
<sequence length="264" mass="30215">PLPYYNNRSAWMTSVIWKKILIDLNQNLEKDNKQICLIVDNAPCHNTDEKFSNITIEFLPPNTTALIQPLDQGIIHSFKMEYRQILIKKQICALEKGLSIVEFLKSLTILDGINYANRAWNLVKQQTISNCFKKAGIDNIQFITDEIAATEGENYEWCTLDNEYIQCDNELVCFGTMSDEDIVADVLAVNQNSTEDEEVFAQSEACIKHPSTKNALLSLDSLRDYFCHNNIDPLEAFEDIENLILESSEKQKCQKKITDFLSKS</sequence>
<dbReference type="InterPro" id="IPR004875">
    <property type="entry name" value="DDE_SF_endonuclease_dom"/>
</dbReference>
<dbReference type="PANTHER" id="PTHR19303:SF73">
    <property type="entry name" value="PROTEIN PDC2"/>
    <property type="match status" value="1"/>
</dbReference>
<organism evidence="2">
    <name type="scientific">Zeugodacus cucurbitae</name>
    <name type="common">Melon fruit fly</name>
    <name type="synonym">Bactrocera cucurbitae</name>
    <dbReference type="NCBI Taxonomy" id="28588"/>
    <lineage>
        <taxon>Eukaryota</taxon>
        <taxon>Metazoa</taxon>
        <taxon>Ecdysozoa</taxon>
        <taxon>Arthropoda</taxon>
        <taxon>Hexapoda</taxon>
        <taxon>Insecta</taxon>
        <taxon>Pterygota</taxon>
        <taxon>Neoptera</taxon>
        <taxon>Endopterygota</taxon>
        <taxon>Diptera</taxon>
        <taxon>Brachycera</taxon>
        <taxon>Muscomorpha</taxon>
        <taxon>Tephritoidea</taxon>
        <taxon>Tephritidae</taxon>
        <taxon>Zeugodacus</taxon>
        <taxon>Zeugodacus</taxon>
    </lineage>
</organism>
<feature type="non-terminal residue" evidence="2">
    <location>
        <position position="1"/>
    </location>
</feature>
<reference evidence="2" key="1">
    <citation type="submission" date="2014-11" db="EMBL/GenBank/DDBJ databases">
        <authorList>
            <person name="Geib S."/>
        </authorList>
    </citation>
    <scope>NUCLEOTIDE SEQUENCE</scope>
</reference>
<reference evidence="2" key="2">
    <citation type="journal article" date="2015" name="Gigascience">
        <title>Reconstructing a comprehensive transcriptome assembly of a white-pupal translocated strain of the pest fruit fly Bactrocera cucurbitae.</title>
        <authorList>
            <person name="Sim S.B."/>
            <person name="Calla B."/>
            <person name="Hall B."/>
            <person name="DeRego T."/>
            <person name="Geib S.M."/>
        </authorList>
    </citation>
    <scope>NUCLEOTIDE SEQUENCE</scope>
</reference>
<name>A0A0A1X221_ZEUCU</name>
<dbReference type="InterPro" id="IPR050863">
    <property type="entry name" value="CenT-Element_Derived"/>
</dbReference>
<evidence type="ECO:0000313" key="2">
    <source>
        <dbReference type="EMBL" id="JAD04921.1"/>
    </source>
</evidence>
<dbReference type="Pfam" id="PF03184">
    <property type="entry name" value="DDE_1"/>
    <property type="match status" value="1"/>
</dbReference>
<evidence type="ECO:0000259" key="1">
    <source>
        <dbReference type="Pfam" id="PF03184"/>
    </source>
</evidence>
<feature type="domain" description="DDE-1" evidence="1">
    <location>
        <begin position="3"/>
        <end position="132"/>
    </location>
</feature>
<proteinExistence type="predicted"/>
<dbReference type="GO" id="GO:0005634">
    <property type="term" value="C:nucleus"/>
    <property type="evidence" value="ECO:0007669"/>
    <property type="project" value="TreeGrafter"/>
</dbReference>
<dbReference type="EMBL" id="GBXI01009371">
    <property type="protein sequence ID" value="JAD04921.1"/>
    <property type="molecule type" value="Transcribed_RNA"/>
</dbReference>
<accession>A0A0A1X221</accession>
<gene>
    <name evidence="2" type="primary">TIGD6_0</name>
    <name evidence="2" type="ORF">g.36688</name>
</gene>
<dbReference type="AlphaFoldDB" id="A0A0A1X221"/>